<evidence type="ECO:0000313" key="1">
    <source>
        <dbReference type="EMBL" id="KAF5328593.1"/>
    </source>
</evidence>
<reference evidence="1 2" key="1">
    <citation type="journal article" date="2020" name="ISME J.">
        <title>Uncovering the hidden diversity of litter-decomposition mechanisms in mushroom-forming fungi.</title>
        <authorList>
            <person name="Floudas D."/>
            <person name="Bentzer J."/>
            <person name="Ahren D."/>
            <person name="Johansson T."/>
            <person name="Persson P."/>
            <person name="Tunlid A."/>
        </authorList>
    </citation>
    <scope>NUCLEOTIDE SEQUENCE [LARGE SCALE GENOMIC DNA]</scope>
    <source>
        <strain evidence="1 2">CBS 101986</strain>
    </source>
</reference>
<accession>A0A8H5BSN5</accession>
<gene>
    <name evidence="1" type="ORF">D9619_011439</name>
</gene>
<comment type="caution">
    <text evidence="1">The sequence shown here is derived from an EMBL/GenBank/DDBJ whole genome shotgun (WGS) entry which is preliminary data.</text>
</comment>
<dbReference type="AlphaFoldDB" id="A0A8H5BSN5"/>
<organism evidence="1 2">
    <name type="scientific">Psilocybe cf. subviscida</name>
    <dbReference type="NCBI Taxonomy" id="2480587"/>
    <lineage>
        <taxon>Eukaryota</taxon>
        <taxon>Fungi</taxon>
        <taxon>Dikarya</taxon>
        <taxon>Basidiomycota</taxon>
        <taxon>Agaricomycotina</taxon>
        <taxon>Agaricomycetes</taxon>
        <taxon>Agaricomycetidae</taxon>
        <taxon>Agaricales</taxon>
        <taxon>Agaricineae</taxon>
        <taxon>Strophariaceae</taxon>
        <taxon>Psilocybe</taxon>
    </lineage>
</organism>
<proteinExistence type="predicted"/>
<sequence>MSLFSPKLPPELYRDVVSTLNVSRSDARNALLSLALVSKHLCHESQRVLFERNDPIAHFARDYEDAITRHHQFVQAIFNHPARFGVFVREFVQVDLPRRSGVYQSLTFPRETRKRERLWELTVKTLPYLVNLKLEMLQYQASKNHDNLLSVVLPTQRALLHLSLYSHVHHIPAVLTDPKSVASL</sequence>
<dbReference type="Proteomes" id="UP000567179">
    <property type="component" value="Unassembled WGS sequence"/>
</dbReference>
<name>A0A8H5BSN5_9AGAR</name>
<keyword evidence="2" id="KW-1185">Reference proteome</keyword>
<dbReference type="EMBL" id="JAACJJ010000003">
    <property type="protein sequence ID" value="KAF5328593.1"/>
    <property type="molecule type" value="Genomic_DNA"/>
</dbReference>
<protein>
    <submittedName>
        <fullName evidence="1">Uncharacterized protein</fullName>
    </submittedName>
</protein>
<evidence type="ECO:0000313" key="2">
    <source>
        <dbReference type="Proteomes" id="UP000567179"/>
    </source>
</evidence>